<dbReference type="InterPro" id="IPR010179">
    <property type="entry name" value="CRISPR-assoc_prot_Cse3"/>
</dbReference>
<dbReference type="EMBL" id="CP014864">
    <property type="protein sequence ID" value="AMX01713.1"/>
    <property type="molecule type" value="Genomic_DNA"/>
</dbReference>
<accession>A0A143HJ71</accession>
<dbReference type="Gene3D" id="3.30.70.1210">
    <property type="entry name" value="Crispr-associated protein, domain 2"/>
    <property type="match status" value="1"/>
</dbReference>
<reference evidence="2" key="1">
    <citation type="submission" date="2016-03" db="EMBL/GenBank/DDBJ databases">
        <authorList>
            <person name="Lee Y.-S."/>
            <person name="Choi Y.-L."/>
        </authorList>
    </citation>
    <scope>NUCLEOTIDE SEQUENCE [LARGE SCALE GENOMIC DNA]</scope>
    <source>
        <strain evidence="2">DAU221</strain>
    </source>
</reference>
<gene>
    <name evidence="1" type="ORF">A3224_03165</name>
</gene>
<dbReference type="RefSeq" id="WP_067151377.1">
    <property type="nucleotide sequence ID" value="NZ_CP014864.1"/>
</dbReference>
<evidence type="ECO:0000313" key="1">
    <source>
        <dbReference type="EMBL" id="AMX01713.1"/>
    </source>
</evidence>
<dbReference type="AlphaFoldDB" id="A0A143HJ71"/>
<sequence length="231" mass="26575">MYLSRVRVAIQGMDRNALVKLLAGDAYANHQLLWKLFTESEERPFLFRQEMEKEQLDTYESPRGLPLFYVLSSRAPVPVPGLLECESKPFDPQLSPGDRLLFKLRANPTVARKSTGKQSSRRHDVLMDAKWHCRQQGRDTPGEVRAAMEASAEQWLKSRCEQWGFSLNMSPQLSGYRQHQWRRQQRQIRFSSVDYEGVITVTDPARLRAALFNGVGRSRAFGCGMLMVRRG</sequence>
<dbReference type="SMART" id="SM01101">
    <property type="entry name" value="CRISPR_assoc"/>
    <property type="match status" value="1"/>
</dbReference>
<keyword evidence="2" id="KW-1185">Reference proteome</keyword>
<dbReference type="KEGG" id="mthd:A3224_03165"/>
<dbReference type="Gene3D" id="3.30.70.1200">
    <property type="entry name" value="Crispr-associated protein, domain 1"/>
    <property type="match status" value="1"/>
</dbReference>
<name>A0A143HJ71_MICTH</name>
<dbReference type="STRING" id="252514.A3224_03165"/>
<dbReference type="Proteomes" id="UP000076077">
    <property type="component" value="Chromosome"/>
</dbReference>
<dbReference type="CDD" id="cd09727">
    <property type="entry name" value="Cas6_I-E"/>
    <property type="match status" value="1"/>
</dbReference>
<dbReference type="Pfam" id="PF08798">
    <property type="entry name" value="CRISPR_assoc"/>
    <property type="match status" value="1"/>
</dbReference>
<evidence type="ECO:0000313" key="2">
    <source>
        <dbReference type="Proteomes" id="UP000076077"/>
    </source>
</evidence>
<protein>
    <submittedName>
        <fullName evidence="1">Type I-E CRISPR-associated protein Cas6/Cse3/CasE</fullName>
    </submittedName>
</protein>
<organism evidence="1 2">
    <name type="scientific">Microbulbifer thermotolerans</name>
    <dbReference type="NCBI Taxonomy" id="252514"/>
    <lineage>
        <taxon>Bacteria</taxon>
        <taxon>Pseudomonadati</taxon>
        <taxon>Pseudomonadota</taxon>
        <taxon>Gammaproteobacteria</taxon>
        <taxon>Cellvibrionales</taxon>
        <taxon>Microbulbiferaceae</taxon>
        <taxon>Microbulbifer</taxon>
    </lineage>
</organism>
<dbReference type="GeneID" id="76607050"/>
<proteinExistence type="predicted"/>
<dbReference type="NCBIfam" id="TIGR01907">
    <property type="entry name" value="casE_Cse3"/>
    <property type="match status" value="1"/>
</dbReference>
<dbReference type="SUPFAM" id="SSF117987">
    <property type="entry name" value="CRISPR-associated protein"/>
    <property type="match status" value="2"/>
</dbReference>
<dbReference type="OrthoDB" id="9795689at2"/>